<feature type="transmembrane region" description="Helical" evidence="1">
    <location>
        <begin position="16"/>
        <end position="33"/>
    </location>
</feature>
<accession>A0A7W4YHZ2</accession>
<keyword evidence="1" id="KW-0812">Transmembrane</keyword>
<evidence type="ECO:0000256" key="1">
    <source>
        <dbReference type="SAM" id="Phobius"/>
    </source>
</evidence>
<sequence>MTDEVQKGRALSRPRMFVALGVGVVTGLVVGLLDAWHYAVIAGWAGACIVYIVWVWAKVWRLDGEQTRSHATLEDPGRRVSDWILLAASVASVVAVVYIVVDARQLKGAPQLLVALLAVLSVGLSWALVHTVYTLRYARMYYRKDGGIDFNQKEPPRYSDFAYLAFTLGMTFQVSDTNISSSYIRMAILRHTLLSYLFGSVILATTVNLVAGLT</sequence>
<evidence type="ECO:0000313" key="3">
    <source>
        <dbReference type="Proteomes" id="UP000538196"/>
    </source>
</evidence>
<organism evidence="2 3">
    <name type="scientific">Leifsonia aquatica</name>
    <name type="common">Corynebacterium aquaticum</name>
    <dbReference type="NCBI Taxonomy" id="144185"/>
    <lineage>
        <taxon>Bacteria</taxon>
        <taxon>Bacillati</taxon>
        <taxon>Actinomycetota</taxon>
        <taxon>Actinomycetes</taxon>
        <taxon>Micrococcales</taxon>
        <taxon>Microbacteriaceae</taxon>
        <taxon>Leifsonia</taxon>
    </lineage>
</organism>
<keyword evidence="3" id="KW-1185">Reference proteome</keyword>
<proteinExistence type="predicted"/>
<protein>
    <submittedName>
        <fullName evidence="2">Putative membrane protein</fullName>
    </submittedName>
</protein>
<keyword evidence="1" id="KW-0472">Membrane</keyword>
<feature type="transmembrane region" description="Helical" evidence="1">
    <location>
        <begin position="113"/>
        <end position="135"/>
    </location>
</feature>
<dbReference type="EMBL" id="JACHVP010000001">
    <property type="protein sequence ID" value="MBB2966743.1"/>
    <property type="molecule type" value="Genomic_DNA"/>
</dbReference>
<feature type="transmembrane region" description="Helical" evidence="1">
    <location>
        <begin position="39"/>
        <end position="59"/>
    </location>
</feature>
<feature type="transmembrane region" description="Helical" evidence="1">
    <location>
        <begin position="80"/>
        <end position="101"/>
    </location>
</feature>
<dbReference type="Proteomes" id="UP000538196">
    <property type="component" value="Unassembled WGS sequence"/>
</dbReference>
<evidence type="ECO:0000313" key="2">
    <source>
        <dbReference type="EMBL" id="MBB2966743.1"/>
    </source>
</evidence>
<dbReference type="InterPro" id="IPR009781">
    <property type="entry name" value="DUF1345"/>
</dbReference>
<comment type="caution">
    <text evidence="2">The sequence shown here is derived from an EMBL/GenBank/DDBJ whole genome shotgun (WGS) entry which is preliminary data.</text>
</comment>
<dbReference type="Pfam" id="PF07077">
    <property type="entry name" value="DUF1345"/>
    <property type="match status" value="1"/>
</dbReference>
<name>A0A7W4YHZ2_LEIAQ</name>
<gene>
    <name evidence="2" type="ORF">FHX33_001475</name>
</gene>
<keyword evidence="1" id="KW-1133">Transmembrane helix</keyword>
<dbReference type="RefSeq" id="WP_039922333.1">
    <property type="nucleotide sequence ID" value="NZ_JACHVP010000001.1"/>
</dbReference>
<feature type="transmembrane region" description="Helical" evidence="1">
    <location>
        <begin position="193"/>
        <end position="213"/>
    </location>
</feature>
<dbReference type="AlphaFoldDB" id="A0A7W4YHZ2"/>
<reference evidence="2 3" key="1">
    <citation type="submission" date="2020-08" db="EMBL/GenBank/DDBJ databases">
        <title>Sequencing the genomes of 1000 actinobacteria strains.</title>
        <authorList>
            <person name="Klenk H.-P."/>
        </authorList>
    </citation>
    <scope>NUCLEOTIDE SEQUENCE [LARGE SCALE GENOMIC DNA]</scope>
    <source>
        <strain evidence="2 3">DSM 20146</strain>
    </source>
</reference>